<keyword evidence="5" id="KW-1185">Reference proteome</keyword>
<dbReference type="RefSeq" id="WP_184692547.1">
    <property type="nucleotide sequence ID" value="NZ_JACHJN010000006.1"/>
</dbReference>
<evidence type="ECO:0000256" key="1">
    <source>
        <dbReference type="ARBA" id="ARBA00022450"/>
    </source>
</evidence>
<keyword evidence="1" id="KW-0596">Phosphopantetheine</keyword>
<feature type="domain" description="Carrier" evidence="3">
    <location>
        <begin position="3"/>
        <end position="81"/>
    </location>
</feature>
<evidence type="ECO:0000313" key="5">
    <source>
        <dbReference type="Proteomes" id="UP000547510"/>
    </source>
</evidence>
<dbReference type="InterPro" id="IPR020806">
    <property type="entry name" value="PKS_PP-bd"/>
</dbReference>
<dbReference type="SMART" id="SM00823">
    <property type="entry name" value="PKS_PP"/>
    <property type="match status" value="1"/>
</dbReference>
<organism evidence="4 5">
    <name type="scientific">Saccharothrix tamanrassetensis</name>
    <dbReference type="NCBI Taxonomy" id="1051531"/>
    <lineage>
        <taxon>Bacteria</taxon>
        <taxon>Bacillati</taxon>
        <taxon>Actinomycetota</taxon>
        <taxon>Actinomycetes</taxon>
        <taxon>Pseudonocardiales</taxon>
        <taxon>Pseudonocardiaceae</taxon>
        <taxon>Saccharothrix</taxon>
    </lineage>
</organism>
<name>A0A841CK43_9PSEU</name>
<keyword evidence="2" id="KW-0597">Phosphoprotein</keyword>
<dbReference type="Gene3D" id="1.10.1200.10">
    <property type="entry name" value="ACP-like"/>
    <property type="match status" value="1"/>
</dbReference>
<gene>
    <name evidence="4" type="ORF">FHS29_004035</name>
</gene>
<evidence type="ECO:0000256" key="2">
    <source>
        <dbReference type="ARBA" id="ARBA00022553"/>
    </source>
</evidence>
<protein>
    <submittedName>
        <fullName evidence="4">Act minimal PKS acyl carrier protein</fullName>
    </submittedName>
</protein>
<dbReference type="SUPFAM" id="SSF47336">
    <property type="entry name" value="ACP-like"/>
    <property type="match status" value="1"/>
</dbReference>
<dbReference type="EMBL" id="JACHJN010000006">
    <property type="protein sequence ID" value="MBB5957440.1"/>
    <property type="molecule type" value="Genomic_DNA"/>
</dbReference>
<accession>A0A841CK43</accession>
<dbReference type="InterPro" id="IPR009081">
    <property type="entry name" value="PP-bd_ACP"/>
</dbReference>
<evidence type="ECO:0000259" key="3">
    <source>
        <dbReference type="PROSITE" id="PS50075"/>
    </source>
</evidence>
<comment type="caution">
    <text evidence="4">The sequence shown here is derived from an EMBL/GenBank/DDBJ whole genome shotgun (WGS) entry which is preliminary data.</text>
</comment>
<dbReference type="AlphaFoldDB" id="A0A841CK43"/>
<proteinExistence type="predicted"/>
<evidence type="ECO:0000313" key="4">
    <source>
        <dbReference type="EMBL" id="MBB5957440.1"/>
    </source>
</evidence>
<dbReference type="Proteomes" id="UP000547510">
    <property type="component" value="Unassembled WGS sequence"/>
</dbReference>
<dbReference type="Pfam" id="PF00550">
    <property type="entry name" value="PP-binding"/>
    <property type="match status" value="1"/>
</dbReference>
<dbReference type="PROSITE" id="PS50075">
    <property type="entry name" value="CARRIER"/>
    <property type="match status" value="1"/>
</dbReference>
<dbReference type="GO" id="GO:0031177">
    <property type="term" value="F:phosphopantetheine binding"/>
    <property type="evidence" value="ECO:0007669"/>
    <property type="project" value="InterPro"/>
</dbReference>
<dbReference type="InterPro" id="IPR036736">
    <property type="entry name" value="ACP-like_sf"/>
</dbReference>
<reference evidence="4 5" key="1">
    <citation type="submission" date="2020-08" db="EMBL/GenBank/DDBJ databases">
        <title>Genomic Encyclopedia of Type Strains, Phase III (KMG-III): the genomes of soil and plant-associated and newly described type strains.</title>
        <authorList>
            <person name="Whitman W."/>
        </authorList>
    </citation>
    <scope>NUCLEOTIDE SEQUENCE [LARGE SCALE GENOMIC DNA]</scope>
    <source>
        <strain evidence="4 5">CECT 8640</strain>
    </source>
</reference>
<sequence>MTEFVLQDLKRLLKSCAGVDEAVDLDGPVADTSFGDLGYDSLALFELLGRVRREYGVDLPDDALTETSTPKVAVDVIGGRIARSGG</sequence>